<name>A0ACB8TFX8_9AGAM</name>
<organism evidence="1 2">
    <name type="scientific">Artomyces pyxidatus</name>
    <dbReference type="NCBI Taxonomy" id="48021"/>
    <lineage>
        <taxon>Eukaryota</taxon>
        <taxon>Fungi</taxon>
        <taxon>Dikarya</taxon>
        <taxon>Basidiomycota</taxon>
        <taxon>Agaricomycotina</taxon>
        <taxon>Agaricomycetes</taxon>
        <taxon>Russulales</taxon>
        <taxon>Auriscalpiaceae</taxon>
        <taxon>Artomyces</taxon>
    </lineage>
</organism>
<sequence>MSVDILHRPGDHIGDPCRTSSQSQGTSRLPPTFLPVARARSPNDRSVSQGDEGVLAPGQGSLNGRQCPSSHRDMVLNNVTEQGNVHGAEVRSVVSHTLEKEEGEIEDTEQRSRHMSIEDGQISSRPVSSAANTSTLPKFSQELVDKCREVIGVVLREDIRRKLGVVTLGNDHLEKVSKALTDDRCHDFIRFASRVQEELAERAQQQSQVAVVRLAKRTREQMDNTESGDDSTPSDPHPGPKQHTFPEKRLREHMDGSHILDRPSHIVNSHPPTESRSGKRERESETQWSDEHGRFKRARTHSGESDAASSNGTADSKRSSQATLIEDEAQNITSRREKAPDLHASHLSVSDADETNTFLESLARSLHAQDPRPQSRTMDTRSRSISLPHQDGETCTNHNPTTLRARSHEDYQTDSRHPNTRPPTSSPSIGARSEVPSAAPRDAGMAIPSKPTLVTTPPHSETTAMGYPAWTRDVDPTIQSTQPPPFTSRVPGLWYAWPGEACGDVLESFFEVDADTAAAIRRWVARLDDF</sequence>
<keyword evidence="2" id="KW-1185">Reference proteome</keyword>
<evidence type="ECO:0000313" key="1">
    <source>
        <dbReference type="EMBL" id="KAI0067327.1"/>
    </source>
</evidence>
<protein>
    <submittedName>
        <fullName evidence="1">Uncharacterized protein</fullName>
    </submittedName>
</protein>
<feature type="non-terminal residue" evidence="1">
    <location>
        <position position="530"/>
    </location>
</feature>
<evidence type="ECO:0000313" key="2">
    <source>
        <dbReference type="Proteomes" id="UP000814140"/>
    </source>
</evidence>
<accession>A0ACB8TFX8</accession>
<reference evidence="1" key="1">
    <citation type="submission" date="2021-03" db="EMBL/GenBank/DDBJ databases">
        <authorList>
            <consortium name="DOE Joint Genome Institute"/>
            <person name="Ahrendt S."/>
            <person name="Looney B.P."/>
            <person name="Miyauchi S."/>
            <person name="Morin E."/>
            <person name="Drula E."/>
            <person name="Courty P.E."/>
            <person name="Chicoki N."/>
            <person name="Fauchery L."/>
            <person name="Kohler A."/>
            <person name="Kuo A."/>
            <person name="Labutti K."/>
            <person name="Pangilinan J."/>
            <person name="Lipzen A."/>
            <person name="Riley R."/>
            <person name="Andreopoulos W."/>
            <person name="He G."/>
            <person name="Johnson J."/>
            <person name="Barry K.W."/>
            <person name="Grigoriev I.V."/>
            <person name="Nagy L."/>
            <person name="Hibbett D."/>
            <person name="Henrissat B."/>
            <person name="Matheny P.B."/>
            <person name="Labbe J."/>
            <person name="Martin F."/>
        </authorList>
    </citation>
    <scope>NUCLEOTIDE SEQUENCE</scope>
    <source>
        <strain evidence="1">HHB10654</strain>
    </source>
</reference>
<comment type="caution">
    <text evidence="1">The sequence shown here is derived from an EMBL/GenBank/DDBJ whole genome shotgun (WGS) entry which is preliminary data.</text>
</comment>
<reference evidence="1" key="2">
    <citation type="journal article" date="2022" name="New Phytol.">
        <title>Evolutionary transition to the ectomycorrhizal habit in the genomes of a hyperdiverse lineage of mushroom-forming fungi.</title>
        <authorList>
            <person name="Looney B."/>
            <person name="Miyauchi S."/>
            <person name="Morin E."/>
            <person name="Drula E."/>
            <person name="Courty P.E."/>
            <person name="Kohler A."/>
            <person name="Kuo A."/>
            <person name="LaButti K."/>
            <person name="Pangilinan J."/>
            <person name="Lipzen A."/>
            <person name="Riley R."/>
            <person name="Andreopoulos W."/>
            <person name="He G."/>
            <person name="Johnson J."/>
            <person name="Nolan M."/>
            <person name="Tritt A."/>
            <person name="Barry K.W."/>
            <person name="Grigoriev I.V."/>
            <person name="Nagy L.G."/>
            <person name="Hibbett D."/>
            <person name="Henrissat B."/>
            <person name="Matheny P.B."/>
            <person name="Labbe J."/>
            <person name="Martin F.M."/>
        </authorList>
    </citation>
    <scope>NUCLEOTIDE SEQUENCE</scope>
    <source>
        <strain evidence="1">HHB10654</strain>
    </source>
</reference>
<dbReference type="EMBL" id="MU277190">
    <property type="protein sequence ID" value="KAI0067327.1"/>
    <property type="molecule type" value="Genomic_DNA"/>
</dbReference>
<dbReference type="Proteomes" id="UP000814140">
    <property type="component" value="Unassembled WGS sequence"/>
</dbReference>
<gene>
    <name evidence="1" type="ORF">BV25DRAFT_1905202</name>
</gene>
<proteinExistence type="predicted"/>